<evidence type="ECO:0000259" key="7">
    <source>
        <dbReference type="Pfam" id="PF22544"/>
    </source>
</evidence>
<evidence type="ECO:0000256" key="2">
    <source>
        <dbReference type="ARBA" id="ARBA00004496"/>
    </source>
</evidence>
<organism evidence="8 9">
    <name type="scientific">Taeniopygia guttata</name>
    <name type="common">Zebra finch</name>
    <name type="synonym">Poephila guttata</name>
    <dbReference type="NCBI Taxonomy" id="59729"/>
    <lineage>
        <taxon>Eukaryota</taxon>
        <taxon>Metazoa</taxon>
        <taxon>Chordata</taxon>
        <taxon>Craniata</taxon>
        <taxon>Vertebrata</taxon>
        <taxon>Euteleostomi</taxon>
        <taxon>Archelosauria</taxon>
        <taxon>Archosauria</taxon>
        <taxon>Dinosauria</taxon>
        <taxon>Saurischia</taxon>
        <taxon>Theropoda</taxon>
        <taxon>Coelurosauria</taxon>
        <taxon>Aves</taxon>
        <taxon>Neognathae</taxon>
        <taxon>Neoaves</taxon>
        <taxon>Telluraves</taxon>
        <taxon>Australaves</taxon>
        <taxon>Passeriformes</taxon>
        <taxon>Passeroidea</taxon>
        <taxon>Estrildidae</taxon>
        <taxon>Estrildinae</taxon>
        <taxon>Taeniopygia</taxon>
    </lineage>
</organism>
<dbReference type="GO" id="GO:0005930">
    <property type="term" value="C:axoneme"/>
    <property type="evidence" value="ECO:0007669"/>
    <property type="project" value="TreeGrafter"/>
</dbReference>
<dbReference type="InterPro" id="IPR053879">
    <property type="entry name" value="HYDIN_VesB_CFA65-like_Ig"/>
</dbReference>
<dbReference type="GO" id="GO:1904158">
    <property type="term" value="P:axonemal central apparatus assembly"/>
    <property type="evidence" value="ECO:0007669"/>
    <property type="project" value="TreeGrafter"/>
</dbReference>
<evidence type="ECO:0000256" key="5">
    <source>
        <dbReference type="ARBA" id="ARBA00023273"/>
    </source>
</evidence>
<comment type="subcellular location">
    <subcellularLocation>
        <location evidence="1">Cell projection</location>
        <location evidence="1">Cilium</location>
    </subcellularLocation>
    <subcellularLocation>
        <location evidence="2">Cytoplasm</location>
    </subcellularLocation>
</comment>
<accession>H0ZXP9</accession>
<evidence type="ECO:0000256" key="4">
    <source>
        <dbReference type="ARBA" id="ARBA00023069"/>
    </source>
</evidence>
<feature type="region of interest" description="Disordered" evidence="6">
    <location>
        <begin position="334"/>
        <end position="355"/>
    </location>
</feature>
<dbReference type="GeneTree" id="ENSGT00940000163228"/>
<dbReference type="Pfam" id="PF22544">
    <property type="entry name" value="HYDIN_VesB_CFA65-like_Ig"/>
    <property type="match status" value="2"/>
</dbReference>
<dbReference type="OMA" id="VICPTIH"/>
<protein>
    <recommendedName>
        <fullName evidence="7">HYDIN/VesB/CFA65-like Ig-like domain-containing protein</fullName>
    </recommendedName>
</protein>
<keyword evidence="9" id="KW-1185">Reference proteome</keyword>
<proteinExistence type="predicted"/>
<evidence type="ECO:0000256" key="3">
    <source>
        <dbReference type="ARBA" id="ARBA00022490"/>
    </source>
</evidence>
<reference evidence="8 9" key="1">
    <citation type="journal article" date="2010" name="Nature">
        <title>The genome of a songbird.</title>
        <authorList>
            <person name="Warren W.C."/>
            <person name="Clayton D.F."/>
            <person name="Ellegren H."/>
            <person name="Arnold A.P."/>
            <person name="Hillier L.W."/>
            <person name="Kunstner A."/>
            <person name="Searle S."/>
            <person name="White S."/>
            <person name="Vilella A.J."/>
            <person name="Fairley S."/>
            <person name="Heger A."/>
            <person name="Kong L."/>
            <person name="Ponting C.P."/>
            <person name="Jarvis E.D."/>
            <person name="Mello C.V."/>
            <person name="Minx P."/>
            <person name="Lovell P."/>
            <person name="Velho T.A."/>
            <person name="Ferris M."/>
            <person name="Balakrishnan C.N."/>
            <person name="Sinha S."/>
            <person name="Blatti C."/>
            <person name="London S.E."/>
            <person name="Li Y."/>
            <person name="Lin Y.C."/>
            <person name="George J."/>
            <person name="Sweedler J."/>
            <person name="Southey B."/>
            <person name="Gunaratne P."/>
            <person name="Watson M."/>
            <person name="Nam K."/>
            <person name="Backstrom N."/>
            <person name="Smeds L."/>
            <person name="Nabholz B."/>
            <person name="Itoh Y."/>
            <person name="Whitney O."/>
            <person name="Pfenning A.R."/>
            <person name="Howard J."/>
            <person name="Volker M."/>
            <person name="Skinner B.M."/>
            <person name="Griffin D.K."/>
            <person name="Ye L."/>
            <person name="McLaren W.M."/>
            <person name="Flicek P."/>
            <person name="Quesada V."/>
            <person name="Velasco G."/>
            <person name="Lopez-Otin C."/>
            <person name="Puente X.S."/>
            <person name="Olender T."/>
            <person name="Lancet D."/>
            <person name="Smit A.F."/>
            <person name="Hubley R."/>
            <person name="Konkel M.K."/>
            <person name="Walker J.A."/>
            <person name="Batzer M.A."/>
            <person name="Gu W."/>
            <person name="Pollock D.D."/>
            <person name="Chen L."/>
            <person name="Cheng Z."/>
            <person name="Eichler E.E."/>
            <person name="Stapley J."/>
            <person name="Slate J."/>
            <person name="Ekblom R."/>
            <person name="Birkhead T."/>
            <person name="Burke T."/>
            <person name="Burt D."/>
            <person name="Scharff C."/>
            <person name="Adam I."/>
            <person name="Richard H."/>
            <person name="Sultan M."/>
            <person name="Soldatov A."/>
            <person name="Lehrach H."/>
            <person name="Edwards S.V."/>
            <person name="Yang S.P."/>
            <person name="Li X."/>
            <person name="Graves T."/>
            <person name="Fulton L."/>
            <person name="Nelson J."/>
            <person name="Chinwalla A."/>
            <person name="Hou S."/>
            <person name="Mardis E.R."/>
            <person name="Wilson R.K."/>
        </authorList>
    </citation>
    <scope>NUCLEOTIDE SEQUENCE [LARGE SCALE GENOMIC DNA]</scope>
</reference>
<evidence type="ECO:0000313" key="9">
    <source>
        <dbReference type="Proteomes" id="UP000007754"/>
    </source>
</evidence>
<reference evidence="8" key="2">
    <citation type="submission" date="2025-08" db="UniProtKB">
        <authorList>
            <consortium name="Ensembl"/>
        </authorList>
    </citation>
    <scope>IDENTIFICATION</scope>
</reference>
<evidence type="ECO:0000256" key="1">
    <source>
        <dbReference type="ARBA" id="ARBA00004138"/>
    </source>
</evidence>
<dbReference type="GO" id="GO:0003341">
    <property type="term" value="P:cilium movement"/>
    <property type="evidence" value="ECO:0007669"/>
    <property type="project" value="TreeGrafter"/>
</dbReference>
<dbReference type="InterPro" id="IPR008962">
    <property type="entry name" value="PapD-like_sf"/>
</dbReference>
<dbReference type="AlphaFoldDB" id="H0ZXP9"/>
<dbReference type="InterPro" id="IPR033305">
    <property type="entry name" value="Hydin-like"/>
</dbReference>
<dbReference type="Proteomes" id="UP000007754">
    <property type="component" value="Chromosome 28"/>
</dbReference>
<evidence type="ECO:0000256" key="6">
    <source>
        <dbReference type="SAM" id="MobiDB-lite"/>
    </source>
</evidence>
<feature type="domain" description="HYDIN/VesB/CFA65-like Ig-like" evidence="7">
    <location>
        <begin position="175"/>
        <end position="262"/>
    </location>
</feature>
<dbReference type="HOGENOM" id="CLU_006718_2_1_1"/>
<dbReference type="PANTHER" id="PTHR23053:SF0">
    <property type="entry name" value="HYDROCEPHALUS-INDUCING PROTEIN HOMOLOG"/>
    <property type="match status" value="1"/>
</dbReference>
<keyword evidence="3" id="KW-0963">Cytoplasm</keyword>
<name>H0ZXP9_TAEGU</name>
<keyword evidence="4" id="KW-0969">Cilium</keyword>
<reference evidence="8" key="3">
    <citation type="submission" date="2025-09" db="UniProtKB">
        <authorList>
            <consortium name="Ensembl"/>
        </authorList>
    </citation>
    <scope>IDENTIFICATION</scope>
</reference>
<dbReference type="Ensembl" id="ENSTGUT00000015656.2">
    <property type="protein sequence ID" value="ENSTGUP00000015400.2"/>
    <property type="gene ID" value="ENSTGUG00000016263.2"/>
</dbReference>
<dbReference type="PANTHER" id="PTHR23053">
    <property type="entry name" value="DLEC1 DELETED IN LUNG AND ESOPHAGEAL CANCER 1"/>
    <property type="match status" value="1"/>
</dbReference>
<dbReference type="SUPFAM" id="SSF49354">
    <property type="entry name" value="PapD-like"/>
    <property type="match status" value="1"/>
</dbReference>
<sequence>MASGFREKILKPCLWSREALKSFSLLPSKSLWEKFFNTKKKASTAENIAPRTGPFLDMSKTGQKLSSVPPKQNLLQISPPEVVFQGFVAHEVSEMVVSLVNKDKLPEVVRISMESSPYFQLVCSNNAYRVVTPGVPAPVRIRFTPGKGKDYSHKLICTTARERIVVPIQAIGARAILEFPDQLDFSECPVKQSSHKTLLVHNVSNRAVHYQLSTQSPFSVVPATGTVGAGDTVQVTVGFHALMTGDYSGSLCCNTGEESTHTELHAEAVELNIGLSTNVVAVETTFITMSNHKTMFIENRSNVTAHFQWKAFPTKEGENREKRRQCRFLRPWSEKSQENLTEEETSESEMGSCEDHTARLSNTVLAEIAKVQQDPMLFSDDIFFIEPVEGEIGPNSSAEIKVTFKPTEALEYQSVAYCNISGRESRLPLRLRGHGKGPLVELNCRILNLGNVSVNTPHVREVQLVNLGAIDAPFTYISSNANVGFCFKFAPKEGIIAPGGTQTIQVSFGATVLGTFEEEFQFSVAGSPRPAILTIKGSVTGPTSLSDTIKLNLEDISSGECSLGWDTAWGICA</sequence>
<feature type="domain" description="HYDIN/VesB/CFA65-like Ig-like" evidence="7">
    <location>
        <begin position="438"/>
        <end position="537"/>
    </location>
</feature>
<keyword evidence="5" id="KW-0966">Cell projection</keyword>
<evidence type="ECO:0000313" key="8">
    <source>
        <dbReference type="Ensembl" id="ENSTGUP00000015400.2"/>
    </source>
</evidence>
<dbReference type="Gene3D" id="2.60.40.10">
    <property type="entry name" value="Immunoglobulins"/>
    <property type="match status" value="3"/>
</dbReference>
<dbReference type="InterPro" id="IPR013783">
    <property type="entry name" value="Ig-like_fold"/>
</dbReference>